<evidence type="ECO:0000256" key="1">
    <source>
        <dbReference type="ARBA" id="ARBA00001947"/>
    </source>
</evidence>
<sequence length="355" mass="39440">MLWAILAILLTLILVVGIHEAGHALAARIFGVKIQKISIGFGKPLVSWKTKSNQEWVWALWPLGGYVQLLNSRIQPVPPEEFPVCFDKKPIWKRCIILLSGALANLITAWLALTLLFLIGYQQTPPLVQSVKADSIASSAGVKPGDRFISLAEQNVNSWQETGMRLIMLLGKKNVPAVIINNQGQLRSVNFDFSQWRYQRGMSLLQSLGIEPQTDLPKEQINGESIINAFCHAVVKSMQLLSFFLTMLKQIVTGVLPFAVLLGPIGLFSASVTSFFQGFTVFLYFIANLSLAVGLVNLFPIPGLDGGLIVYALLEKIRGKPISVPMEILFHRLVTIIFIVLLVQLILNDIKRYLH</sequence>
<evidence type="ECO:0000256" key="11">
    <source>
        <dbReference type="SAM" id="Phobius"/>
    </source>
</evidence>
<keyword evidence="4 13" id="KW-0645">Protease</keyword>
<reference evidence="14" key="1">
    <citation type="submission" date="2014-09" db="EMBL/GenBank/DDBJ databases">
        <authorList>
            <person name="Gomez-Valero L."/>
        </authorList>
    </citation>
    <scope>NUCLEOTIDE SEQUENCE [LARGE SCALE GENOMIC DNA]</scope>
    <source>
        <strain evidence="14">ATCC35250</strain>
    </source>
</reference>
<feature type="transmembrane region" description="Helical" evidence="11">
    <location>
        <begin position="95"/>
        <end position="121"/>
    </location>
</feature>
<comment type="similarity">
    <text evidence="3">Belongs to the peptidase M50B family.</text>
</comment>
<keyword evidence="6" id="KW-0378">Hydrolase</keyword>
<evidence type="ECO:0000256" key="3">
    <source>
        <dbReference type="ARBA" id="ARBA00007931"/>
    </source>
</evidence>
<evidence type="ECO:0000259" key="12">
    <source>
        <dbReference type="Pfam" id="PF02163"/>
    </source>
</evidence>
<dbReference type="KEGG" id="lha:LHA_0823"/>
<evidence type="ECO:0000256" key="7">
    <source>
        <dbReference type="ARBA" id="ARBA00022833"/>
    </source>
</evidence>
<keyword evidence="5 11" id="KW-0812">Transmembrane</keyword>
<dbReference type="Gene3D" id="2.30.42.10">
    <property type="match status" value="1"/>
</dbReference>
<keyword evidence="10 11" id="KW-0472">Membrane</keyword>
<dbReference type="EMBL" id="LN681225">
    <property type="protein sequence ID" value="CEK09904.1"/>
    <property type="molecule type" value="Genomic_DNA"/>
</dbReference>
<evidence type="ECO:0000256" key="10">
    <source>
        <dbReference type="ARBA" id="ARBA00023136"/>
    </source>
</evidence>
<evidence type="ECO:0000256" key="4">
    <source>
        <dbReference type="ARBA" id="ARBA00022670"/>
    </source>
</evidence>
<dbReference type="AlphaFoldDB" id="A0A0A8USZ0"/>
<feature type="transmembrane region" description="Helical" evidence="11">
    <location>
        <begin position="326"/>
        <end position="347"/>
    </location>
</feature>
<proteinExistence type="inferred from homology"/>
<dbReference type="Pfam" id="PF02163">
    <property type="entry name" value="Peptidase_M50"/>
    <property type="match status" value="1"/>
</dbReference>
<evidence type="ECO:0000256" key="5">
    <source>
        <dbReference type="ARBA" id="ARBA00022692"/>
    </source>
</evidence>
<evidence type="ECO:0000256" key="2">
    <source>
        <dbReference type="ARBA" id="ARBA00004141"/>
    </source>
</evidence>
<dbReference type="GO" id="GO:0004222">
    <property type="term" value="F:metalloendopeptidase activity"/>
    <property type="evidence" value="ECO:0007669"/>
    <property type="project" value="InterPro"/>
</dbReference>
<dbReference type="HOGENOM" id="CLU_025778_1_0_6"/>
<evidence type="ECO:0000256" key="6">
    <source>
        <dbReference type="ARBA" id="ARBA00022801"/>
    </source>
</evidence>
<dbReference type="GO" id="GO:0016020">
    <property type="term" value="C:membrane"/>
    <property type="evidence" value="ECO:0007669"/>
    <property type="project" value="UniProtKB-SubCell"/>
</dbReference>
<evidence type="ECO:0000313" key="14">
    <source>
        <dbReference type="Proteomes" id="UP000032803"/>
    </source>
</evidence>
<evidence type="ECO:0000256" key="8">
    <source>
        <dbReference type="ARBA" id="ARBA00022989"/>
    </source>
</evidence>
<dbReference type="PANTHER" id="PTHR42837:SF2">
    <property type="entry name" value="MEMBRANE METALLOPROTEASE ARASP2, CHLOROPLASTIC-RELATED"/>
    <property type="match status" value="1"/>
</dbReference>
<dbReference type="GO" id="GO:0006508">
    <property type="term" value="P:proteolysis"/>
    <property type="evidence" value="ECO:0007669"/>
    <property type="project" value="UniProtKB-KW"/>
</dbReference>
<dbReference type="OrthoDB" id="9782003at2"/>
<accession>A0A0A8USZ0</accession>
<keyword evidence="9 13" id="KW-0482">Metalloprotease</keyword>
<keyword evidence="7" id="KW-0862">Zinc</keyword>
<dbReference type="SUPFAM" id="SSF50156">
    <property type="entry name" value="PDZ domain-like"/>
    <property type="match status" value="1"/>
</dbReference>
<dbReference type="PATRIC" id="fig|449.7.peg.2911"/>
<organism evidence="13 14">
    <name type="scientific">Legionella hackeliae</name>
    <dbReference type="NCBI Taxonomy" id="449"/>
    <lineage>
        <taxon>Bacteria</taxon>
        <taxon>Pseudomonadati</taxon>
        <taxon>Pseudomonadota</taxon>
        <taxon>Gammaproteobacteria</taxon>
        <taxon>Legionellales</taxon>
        <taxon>Legionellaceae</taxon>
        <taxon>Legionella</taxon>
    </lineage>
</organism>
<dbReference type="InterPro" id="IPR004387">
    <property type="entry name" value="Pept_M50_Zn"/>
</dbReference>
<dbReference type="Proteomes" id="UP000032803">
    <property type="component" value="Chromosome I"/>
</dbReference>
<keyword evidence="14" id="KW-1185">Reference proteome</keyword>
<name>A0A0A8USZ0_LEGHA</name>
<gene>
    <name evidence="13" type="ORF">LHA_0823</name>
</gene>
<comment type="subcellular location">
    <subcellularLocation>
        <location evidence="2">Membrane</location>
        <topology evidence="2">Multi-pass membrane protein</topology>
    </subcellularLocation>
</comment>
<feature type="transmembrane region" description="Helical" evidence="11">
    <location>
        <begin position="255"/>
        <end position="276"/>
    </location>
</feature>
<comment type="cofactor">
    <cofactor evidence="1">
        <name>Zn(2+)</name>
        <dbReference type="ChEBI" id="CHEBI:29105"/>
    </cofactor>
</comment>
<dbReference type="InterPro" id="IPR036034">
    <property type="entry name" value="PDZ_sf"/>
</dbReference>
<evidence type="ECO:0000256" key="9">
    <source>
        <dbReference type="ARBA" id="ARBA00023049"/>
    </source>
</evidence>
<dbReference type="PANTHER" id="PTHR42837">
    <property type="entry name" value="REGULATOR OF SIGMA-E PROTEASE RSEP"/>
    <property type="match status" value="1"/>
</dbReference>
<dbReference type="RefSeq" id="WP_045105366.1">
    <property type="nucleotide sequence ID" value="NZ_LN681225.1"/>
</dbReference>
<evidence type="ECO:0000313" key="13">
    <source>
        <dbReference type="EMBL" id="CEK09904.1"/>
    </source>
</evidence>
<dbReference type="CDD" id="cd06163">
    <property type="entry name" value="S2P-M50_PDZ_RseP-like"/>
    <property type="match status" value="1"/>
</dbReference>
<dbReference type="InterPro" id="IPR008915">
    <property type="entry name" value="Peptidase_M50"/>
</dbReference>
<dbReference type="STRING" id="449.LHA_0823"/>
<feature type="domain" description="Peptidase M50" evidence="12">
    <location>
        <begin position="8"/>
        <end position="340"/>
    </location>
</feature>
<feature type="transmembrane region" description="Helical" evidence="11">
    <location>
        <begin position="282"/>
        <end position="314"/>
    </location>
</feature>
<protein>
    <submittedName>
        <fullName evidence="13">Membrane associated zinc metalloprotease</fullName>
    </submittedName>
</protein>
<keyword evidence="8 11" id="KW-1133">Transmembrane helix</keyword>